<sequence length="310" mass="34232">MKLSTKIMISSLAVLLISTPAFNTLLNSTPADQVVHASSSTDIKLSSTGKVPIFNSKGNQLNGQFLKGGEVITSYGKPVIIRHKYQRSGIFPTVKIDGKSYTSLGDGGYILVNHTGGYTAKGMRIVSNATVYNEKGKKLSTYRGKHAVLLKGSTIKYGGAKNYSIASSYFKVGQGRYVRDGYVQKMSGKPLLILNHNTYVYDKQGKRVSYEGKRKLLNNSVVTTSSKIRAAKSVDKNYFYQSTNIKNKNKLTFTTTKIRRQNCVAIGRNKYIKINNLRTANGMILFTKGPITVTLTNSRAVYDANFKKTE</sequence>
<evidence type="ECO:0000313" key="3">
    <source>
        <dbReference type="EMBL" id="SDA38366.1"/>
    </source>
</evidence>
<name>A0AAX3UFJ4_9LACO</name>
<evidence type="ECO:0000256" key="1">
    <source>
        <dbReference type="SAM" id="SignalP"/>
    </source>
</evidence>
<keyword evidence="5" id="KW-1185">Reference proteome</keyword>
<reference evidence="3 5" key="1">
    <citation type="submission" date="2016-10" db="EMBL/GenBank/DDBJ databases">
        <authorList>
            <person name="Varghese N."/>
            <person name="Submissions S."/>
        </authorList>
    </citation>
    <scope>NUCLEOTIDE SEQUENCE [LARGE SCALE GENOMIC DNA]</scope>
    <source>
        <strain evidence="3 5">ATCC 43761</strain>
    </source>
</reference>
<dbReference type="AlphaFoldDB" id="A0AAX3UFJ4"/>
<dbReference type="EMBL" id="CP123735">
    <property type="protein sequence ID" value="WGO86442.1"/>
    <property type="molecule type" value="Genomic_DNA"/>
</dbReference>
<keyword evidence="1" id="KW-0732">Signal</keyword>
<protein>
    <submittedName>
        <fullName evidence="4">SLAP domain-containing protein</fullName>
    </submittedName>
    <submittedName>
        <fullName evidence="3">Surface layer protein</fullName>
    </submittedName>
</protein>
<dbReference type="Proteomes" id="UP000181860">
    <property type="component" value="Unassembled WGS sequence"/>
</dbReference>
<dbReference type="Pfam" id="PF03217">
    <property type="entry name" value="SlpA"/>
    <property type="match status" value="2"/>
</dbReference>
<dbReference type="EMBL" id="FMXC01000001">
    <property type="protein sequence ID" value="SDA38366.1"/>
    <property type="molecule type" value="Genomic_DNA"/>
</dbReference>
<evidence type="ECO:0000259" key="2">
    <source>
        <dbReference type="Pfam" id="PF03217"/>
    </source>
</evidence>
<evidence type="ECO:0000313" key="5">
    <source>
        <dbReference type="Proteomes" id="UP000181860"/>
    </source>
</evidence>
<feature type="chain" id="PRO_5043780223" evidence="1">
    <location>
        <begin position="24"/>
        <end position="310"/>
    </location>
</feature>
<accession>A0AAX3UFJ4</accession>
<feature type="signal peptide" evidence="1">
    <location>
        <begin position="1"/>
        <end position="23"/>
    </location>
</feature>
<reference evidence="4" key="2">
    <citation type="journal article" date="2022" name="Food Funct.">
        <title>Lactobacillus kefiranofaciens ZW18 from Kefir enhances the anti-tumor effect of anti-programmed cell death 1 (PD-1) immunotherapy by modulating the gut microbiota.</title>
        <authorList>
            <person name="Zhao J."/>
            <person name="Wang Y."/>
            <person name="Wang J."/>
            <person name="Lv M."/>
            <person name="Zhou C."/>
            <person name="Jia L."/>
            <person name="Geng W."/>
        </authorList>
    </citation>
    <scope>NUCLEOTIDE SEQUENCE</scope>
    <source>
        <strain evidence="4">ZW18</strain>
    </source>
</reference>
<dbReference type="RefSeq" id="WP_013854027.1">
    <property type="nucleotide sequence ID" value="NZ_CP123735.1"/>
</dbReference>
<gene>
    <name evidence="4" type="ORF">QEJ78_02970</name>
    <name evidence="3" type="ORF">SAMN02983011_00233</name>
</gene>
<evidence type="ECO:0000313" key="6">
    <source>
        <dbReference type="Proteomes" id="UP001242513"/>
    </source>
</evidence>
<feature type="domain" description="S-layer protein C-terminal" evidence="2">
    <location>
        <begin position="193"/>
        <end position="241"/>
    </location>
</feature>
<dbReference type="Proteomes" id="UP001242513">
    <property type="component" value="Chromosome"/>
</dbReference>
<reference evidence="4" key="3">
    <citation type="submission" date="2023-04" db="EMBL/GenBank/DDBJ databases">
        <authorList>
            <person name="Wang Y."/>
        </authorList>
    </citation>
    <scope>NUCLEOTIDE SEQUENCE</scope>
    <source>
        <strain evidence="4">ZW18</strain>
    </source>
</reference>
<feature type="domain" description="S-layer protein C-terminal" evidence="2">
    <location>
        <begin position="120"/>
        <end position="179"/>
    </location>
</feature>
<organism evidence="4 6">
    <name type="scientific">Lactobacillus kefiranofaciens</name>
    <dbReference type="NCBI Taxonomy" id="267818"/>
    <lineage>
        <taxon>Bacteria</taxon>
        <taxon>Bacillati</taxon>
        <taxon>Bacillota</taxon>
        <taxon>Bacilli</taxon>
        <taxon>Lactobacillales</taxon>
        <taxon>Lactobacillaceae</taxon>
        <taxon>Lactobacillus</taxon>
    </lineage>
</organism>
<dbReference type="InterPro" id="IPR024968">
    <property type="entry name" value="SlpA_C_lactobacillus"/>
</dbReference>
<evidence type="ECO:0000313" key="4">
    <source>
        <dbReference type="EMBL" id="WGO86442.1"/>
    </source>
</evidence>
<proteinExistence type="predicted"/>